<name>U1MMV5_9MICO</name>
<dbReference type="Proteomes" id="UP000016462">
    <property type="component" value="Unassembled WGS sequence"/>
</dbReference>
<accession>U1MMV5</accession>
<dbReference type="GO" id="GO:0031297">
    <property type="term" value="P:replication fork processing"/>
    <property type="evidence" value="ECO:0007669"/>
    <property type="project" value="TreeGrafter"/>
</dbReference>
<dbReference type="Gene3D" id="3.40.50.300">
    <property type="entry name" value="P-loop containing nucleotide triphosphate hydrolases"/>
    <property type="match status" value="2"/>
</dbReference>
<dbReference type="PANTHER" id="PTHR45766:SF6">
    <property type="entry name" value="SWI_SNF-RELATED MATRIX-ASSOCIATED ACTIN-DEPENDENT REGULATOR OF CHROMATIN SUBFAMILY A-LIKE PROTEIN 1"/>
    <property type="match status" value="1"/>
</dbReference>
<evidence type="ECO:0000259" key="3">
    <source>
        <dbReference type="SMART" id="SM00487"/>
    </source>
</evidence>
<reference evidence="4 5" key="1">
    <citation type="journal article" date="2013" name="Genome Announc.">
        <title>First draft genome sequence from a member of the genus agrococcus, isolated from modern microbialites.</title>
        <authorList>
            <person name="White R.A.III."/>
            <person name="Grassa C.J."/>
            <person name="Suttle C.A."/>
        </authorList>
    </citation>
    <scope>NUCLEOTIDE SEQUENCE [LARGE SCALE GENOMIC DNA]</scope>
    <source>
        <strain evidence="4 5">RW1</strain>
    </source>
</reference>
<feature type="compositionally biased region" description="Polar residues" evidence="2">
    <location>
        <begin position="556"/>
        <end position="570"/>
    </location>
</feature>
<dbReference type="AlphaFoldDB" id="U1MMV5"/>
<feature type="region of interest" description="Disordered" evidence="2">
    <location>
        <begin position="550"/>
        <end position="571"/>
    </location>
</feature>
<comment type="caution">
    <text evidence="4">The sequence shown here is derived from an EMBL/GenBank/DDBJ whole genome shotgun (WGS) entry which is preliminary data.</text>
</comment>
<gene>
    <name evidence="4" type="ORF">L332_01860</name>
</gene>
<proteinExistence type="predicted"/>
<evidence type="ECO:0000256" key="2">
    <source>
        <dbReference type="SAM" id="MobiDB-lite"/>
    </source>
</evidence>
<dbReference type="PANTHER" id="PTHR45766">
    <property type="entry name" value="DNA ANNEALING HELICASE AND ENDONUCLEASE ZRANB3 FAMILY MEMBER"/>
    <property type="match status" value="1"/>
</dbReference>
<dbReference type="GO" id="GO:0006281">
    <property type="term" value="P:DNA repair"/>
    <property type="evidence" value="ECO:0007669"/>
    <property type="project" value="TreeGrafter"/>
</dbReference>
<dbReference type="EMBL" id="ASHR01000036">
    <property type="protein sequence ID" value="ERG63201.1"/>
    <property type="molecule type" value="Genomic_DNA"/>
</dbReference>
<dbReference type="SUPFAM" id="SSF52540">
    <property type="entry name" value="P-loop containing nucleoside triphosphate hydrolases"/>
    <property type="match status" value="2"/>
</dbReference>
<evidence type="ECO:0000313" key="5">
    <source>
        <dbReference type="Proteomes" id="UP000016462"/>
    </source>
</evidence>
<dbReference type="InterPro" id="IPR014001">
    <property type="entry name" value="Helicase_ATP-bd"/>
</dbReference>
<keyword evidence="5" id="KW-1185">Reference proteome</keyword>
<dbReference type="RefSeq" id="WP_021011577.1">
    <property type="nucleotide sequence ID" value="NZ_ASHR01000036.1"/>
</dbReference>
<protein>
    <recommendedName>
        <fullName evidence="3">Helicase ATP-binding domain-containing protein</fullName>
    </recommendedName>
</protein>
<dbReference type="InterPro" id="IPR001650">
    <property type="entry name" value="Helicase_C-like"/>
</dbReference>
<feature type="domain" description="Helicase ATP-binding" evidence="3">
    <location>
        <begin position="9"/>
        <end position="336"/>
    </location>
</feature>
<dbReference type="Pfam" id="PF00271">
    <property type="entry name" value="Helicase_C"/>
    <property type="match status" value="1"/>
</dbReference>
<evidence type="ECO:0000256" key="1">
    <source>
        <dbReference type="ARBA" id="ARBA00022801"/>
    </source>
</evidence>
<dbReference type="SMART" id="SM00487">
    <property type="entry name" value="DEXDc"/>
    <property type="match status" value="1"/>
</dbReference>
<organism evidence="4 5">
    <name type="scientific">Agrococcus pavilionensis RW1</name>
    <dbReference type="NCBI Taxonomy" id="1330458"/>
    <lineage>
        <taxon>Bacteria</taxon>
        <taxon>Bacillati</taxon>
        <taxon>Actinomycetota</taxon>
        <taxon>Actinomycetes</taxon>
        <taxon>Micrococcales</taxon>
        <taxon>Microbacteriaceae</taxon>
        <taxon>Agrococcus</taxon>
    </lineage>
</organism>
<dbReference type="OrthoDB" id="9814088at2"/>
<evidence type="ECO:0000313" key="4">
    <source>
        <dbReference type="EMBL" id="ERG63201.1"/>
    </source>
</evidence>
<keyword evidence="1" id="KW-0378">Hydrolase</keyword>
<dbReference type="InterPro" id="IPR027417">
    <property type="entry name" value="P-loop_NTPase"/>
</dbReference>
<dbReference type="GO" id="GO:0016787">
    <property type="term" value="F:hydrolase activity"/>
    <property type="evidence" value="ECO:0007669"/>
    <property type="project" value="UniProtKB-KW"/>
</dbReference>
<sequence>MTDFSADDIVERLKPFQRDAVEHVIERFYGSSGGSRSGRFLVADETGLGKSIVARGVVARTIERLQDDPEVERIDVIYICSNQDLARQNLQRLNVTGDPHVSMATRLTLLARESKQLNGPSRDGRKRVNLVSFTPDTSFRTGGWRMGAAPERALLTVVLDRHHRHDEAQKHGTRVLFRGAARELKNFVRHVDNLNFDLDHGLELDDSIVQGFLEASEESGTAAAFQNLRDQLTEVDSVPGELWHSAQDLIARLRQELAKAGIAALEPDLVILDEFQRFRHLMDPDASDAADLANSLFTHGDAKVLLLSATPYKPYTANGEAEDDHARDFLATLKFLAGGDEAFVSDVREAFAANRAALTLGQGQAQAADRIRELLQSVMSRSERPPLQDKKDMVMERPLHGSVPSSEDIQDWRALQRLGRAIESRFELDHWKSIPYFASFMETYRSGTRTRALLETGAKEVADALDATRGITNSAVDAREEVDLGNGMLRALAEETIGKGWWRLLWMPASMPYLEPGPTYRDLSADTTKHLVFSAWNGVPTAISALLSHEAHRRASTQPGSSEAPSSNTRRLAWSMSDAGNPELRTLMLFWPHPGVAALADPLQLARRAGRLITAKEARQMVRPGTAELTESPWSAFFSTANAIPEDVEDPVKLATAAQGSDDLDSNFAAHLRAGEESSREDPRSHAALGDLALSAPGSIAWRSVSTIGGDDVSPAAKWRAAWRISLALRALFNRTATARLLDGLFPGDLDYWQKVLTYNTDGNLQAVMDEYLFQLRSELGGGPLDDAKLLQIADSVAAALGLRTVNLEGHETTPERDVIRFPTRFAVRYGGVSHSVDGKTEQRQADVRAAFNSPFAPFILTSTSVGQEGIDFHWWSHAVVHWNLPSNPVDFEQREGRVHRFLGHAIRKNLAQRHRDDVLASTLPPWDAALQAAEQASEQEGNAFAPWWVYEGDARILRRVASLPLSREPARYERLRRDLTRYRLTLGQPRQQDLLRVLEEQGDSQGKLKTIDLSPPRWNEAQR</sequence>